<feature type="transmembrane region" description="Helical" evidence="2">
    <location>
        <begin position="150"/>
        <end position="174"/>
    </location>
</feature>
<protein>
    <submittedName>
        <fullName evidence="4">Uncharacterized protein LOC100374732</fullName>
    </submittedName>
</protein>
<sequence>MNAALKAVAKAGQKVASSKKAGEIFHGITEAAGAMSAKKEEPAEGGETEEGEEPTQTSPLLEDEKAKATEGADSKEAQPAAAASLVGGIMNLVQKDKGKTGKKDAEAGKDGKKEPEPLLTKLVKSGVMLAPAIKDKAMEKMSTWPKPVKVIVIIIVVLILLGAVAGLLVVFVVLPALETNSTTTVAPETTTGIATTILEQTTEYITEYTTV</sequence>
<feature type="region of interest" description="Disordered" evidence="1">
    <location>
        <begin position="1"/>
        <end position="77"/>
    </location>
</feature>
<evidence type="ECO:0000313" key="4">
    <source>
        <dbReference type="RefSeq" id="XP_006818542.1"/>
    </source>
</evidence>
<keyword evidence="2" id="KW-1133">Transmembrane helix</keyword>
<keyword evidence="2" id="KW-0812">Transmembrane</keyword>
<dbReference type="RefSeq" id="XP_006818542.1">
    <property type="nucleotide sequence ID" value="XM_006818479.1"/>
</dbReference>
<organism evidence="3 4">
    <name type="scientific">Saccoglossus kowalevskii</name>
    <name type="common">Acorn worm</name>
    <dbReference type="NCBI Taxonomy" id="10224"/>
    <lineage>
        <taxon>Eukaryota</taxon>
        <taxon>Metazoa</taxon>
        <taxon>Hemichordata</taxon>
        <taxon>Enteropneusta</taxon>
        <taxon>Harrimaniidae</taxon>
        <taxon>Saccoglossus</taxon>
    </lineage>
</organism>
<evidence type="ECO:0000313" key="3">
    <source>
        <dbReference type="Proteomes" id="UP000694865"/>
    </source>
</evidence>
<evidence type="ECO:0000256" key="2">
    <source>
        <dbReference type="SAM" id="Phobius"/>
    </source>
</evidence>
<proteinExistence type="predicted"/>
<keyword evidence="2" id="KW-0472">Membrane</keyword>
<reference evidence="4" key="1">
    <citation type="submission" date="2025-08" db="UniProtKB">
        <authorList>
            <consortium name="RefSeq"/>
        </authorList>
    </citation>
    <scope>IDENTIFICATION</scope>
    <source>
        <tissue evidence="4">Testes</tissue>
    </source>
</reference>
<accession>A0ABM0MEV1</accession>
<name>A0ABM0MEV1_SACKO</name>
<evidence type="ECO:0000256" key="1">
    <source>
        <dbReference type="SAM" id="MobiDB-lite"/>
    </source>
</evidence>
<keyword evidence="3" id="KW-1185">Reference proteome</keyword>
<dbReference type="GeneID" id="100374732"/>
<gene>
    <name evidence="4" type="primary">LOC100374732</name>
</gene>
<feature type="compositionally biased region" description="Acidic residues" evidence="1">
    <location>
        <begin position="43"/>
        <end position="53"/>
    </location>
</feature>
<feature type="compositionally biased region" description="Basic and acidic residues" evidence="1">
    <location>
        <begin position="62"/>
        <end position="76"/>
    </location>
</feature>
<dbReference type="Proteomes" id="UP000694865">
    <property type="component" value="Unplaced"/>
</dbReference>